<gene>
    <name evidence="1" type="ORF">SAMN05444411_101184</name>
</gene>
<dbReference type="AlphaFoldDB" id="A0A1H2RAI8"/>
<keyword evidence="2" id="KW-1185">Reference proteome</keyword>
<evidence type="ECO:0008006" key="3">
    <source>
        <dbReference type="Google" id="ProtNLM"/>
    </source>
</evidence>
<evidence type="ECO:0000313" key="2">
    <source>
        <dbReference type="Proteomes" id="UP000199595"/>
    </source>
</evidence>
<dbReference type="OrthoDB" id="5649947at2"/>
<dbReference type="RefSeq" id="WP_090118773.1">
    <property type="nucleotide sequence ID" value="NZ_FNNJ01000001.1"/>
</dbReference>
<sequence>MSLEFLNIANLLTKNQTLNQKIITLFYTVRDIPYGNIGSRNAIDVYKQNKGTCSGKHALLKELYVAIGVEVKEFIVMHSFNEIGVDFPKKVQQILDNTNIVDPHNFIKIKVNNQWLTIDATWNLQLKQFNFPINEIWNGNKSMPISVKCTNEVYETTQPEKLKKELIQKLPKKVQNQRLLFLKECTKWLDSV</sequence>
<protein>
    <recommendedName>
        <fullName evidence="3">Transglutaminase-like superfamily protein</fullName>
    </recommendedName>
</protein>
<evidence type="ECO:0000313" key="1">
    <source>
        <dbReference type="EMBL" id="SDW16218.1"/>
    </source>
</evidence>
<accession>A0A1H2RAI8</accession>
<organism evidence="1 2">
    <name type="scientific">Lutibacter oricola</name>
    <dbReference type="NCBI Taxonomy" id="762486"/>
    <lineage>
        <taxon>Bacteria</taxon>
        <taxon>Pseudomonadati</taxon>
        <taxon>Bacteroidota</taxon>
        <taxon>Flavobacteriia</taxon>
        <taxon>Flavobacteriales</taxon>
        <taxon>Flavobacteriaceae</taxon>
        <taxon>Lutibacter</taxon>
    </lineage>
</organism>
<dbReference type="EMBL" id="FNNJ01000001">
    <property type="protein sequence ID" value="SDW16218.1"/>
    <property type="molecule type" value="Genomic_DNA"/>
</dbReference>
<dbReference type="STRING" id="762486.SAMN05444411_101184"/>
<proteinExistence type="predicted"/>
<reference evidence="1 2" key="1">
    <citation type="submission" date="2016-10" db="EMBL/GenBank/DDBJ databases">
        <authorList>
            <person name="de Groot N.N."/>
        </authorList>
    </citation>
    <scope>NUCLEOTIDE SEQUENCE [LARGE SCALE GENOMIC DNA]</scope>
    <source>
        <strain evidence="1 2">DSM 24956</strain>
    </source>
</reference>
<name>A0A1H2RAI8_9FLAO</name>
<dbReference type="Proteomes" id="UP000199595">
    <property type="component" value="Unassembled WGS sequence"/>
</dbReference>